<dbReference type="Pfam" id="PF07508">
    <property type="entry name" value="Recombinase"/>
    <property type="match status" value="1"/>
</dbReference>
<evidence type="ECO:0000256" key="3">
    <source>
        <dbReference type="ARBA" id="ARBA00023172"/>
    </source>
</evidence>
<dbReference type="PANTHER" id="PTHR30461:SF23">
    <property type="entry name" value="DNA RECOMBINASE-RELATED"/>
    <property type="match status" value="1"/>
</dbReference>
<keyword evidence="5" id="KW-0175">Coiled coil</keyword>
<organism evidence="8 9">
    <name type="scientific">Effusibacillus consociatus</name>
    <dbReference type="NCBI Taxonomy" id="1117041"/>
    <lineage>
        <taxon>Bacteria</taxon>
        <taxon>Bacillati</taxon>
        <taxon>Bacillota</taxon>
        <taxon>Bacilli</taxon>
        <taxon>Bacillales</taxon>
        <taxon>Alicyclobacillaceae</taxon>
        <taxon>Effusibacillus</taxon>
    </lineage>
</organism>
<keyword evidence="2" id="KW-0238">DNA-binding</keyword>
<dbReference type="CDD" id="cd00338">
    <property type="entry name" value="Ser_Recombinase"/>
    <property type="match status" value="1"/>
</dbReference>
<dbReference type="InterPro" id="IPR011109">
    <property type="entry name" value="DNA_bind_recombinase_dom"/>
</dbReference>
<name>A0ABV9Q4A5_9BACL</name>
<evidence type="ECO:0000259" key="7">
    <source>
        <dbReference type="PROSITE" id="PS51737"/>
    </source>
</evidence>
<evidence type="ECO:0000313" key="9">
    <source>
        <dbReference type="Proteomes" id="UP001596002"/>
    </source>
</evidence>
<dbReference type="SUPFAM" id="SSF53041">
    <property type="entry name" value="Resolvase-like"/>
    <property type="match status" value="1"/>
</dbReference>
<dbReference type="InterPro" id="IPR050639">
    <property type="entry name" value="SSR_resolvase"/>
</dbReference>
<gene>
    <name evidence="8" type="ORF">ACFO8Q_15195</name>
</gene>
<dbReference type="PANTHER" id="PTHR30461">
    <property type="entry name" value="DNA-INVERTASE FROM LAMBDOID PROPHAGE"/>
    <property type="match status" value="1"/>
</dbReference>
<evidence type="ECO:0000256" key="2">
    <source>
        <dbReference type="ARBA" id="ARBA00023125"/>
    </source>
</evidence>
<dbReference type="Pfam" id="PF00239">
    <property type="entry name" value="Resolvase"/>
    <property type="match status" value="1"/>
</dbReference>
<dbReference type="SMART" id="SM00857">
    <property type="entry name" value="Resolvase"/>
    <property type="match status" value="1"/>
</dbReference>
<dbReference type="InterPro" id="IPR006118">
    <property type="entry name" value="Recombinase_CS"/>
</dbReference>
<reference evidence="9" key="1">
    <citation type="journal article" date="2019" name="Int. J. Syst. Evol. Microbiol.">
        <title>The Global Catalogue of Microorganisms (GCM) 10K type strain sequencing project: providing services to taxonomists for standard genome sequencing and annotation.</title>
        <authorList>
            <consortium name="The Broad Institute Genomics Platform"/>
            <consortium name="The Broad Institute Genome Sequencing Center for Infectious Disease"/>
            <person name="Wu L."/>
            <person name="Ma J."/>
        </authorList>
    </citation>
    <scope>NUCLEOTIDE SEQUENCE [LARGE SCALE GENOMIC DNA]</scope>
    <source>
        <strain evidence="9">WYCCWR 12678</strain>
    </source>
</reference>
<feature type="domain" description="Resolvase/invertase-type recombinase catalytic" evidence="6">
    <location>
        <begin position="8"/>
        <end position="156"/>
    </location>
</feature>
<dbReference type="Gene3D" id="3.90.1750.20">
    <property type="entry name" value="Putative Large Serine Recombinase, Chain B, Domain 2"/>
    <property type="match status" value="1"/>
</dbReference>
<evidence type="ECO:0000256" key="5">
    <source>
        <dbReference type="SAM" id="Coils"/>
    </source>
</evidence>
<comment type="caution">
    <text evidence="8">The sequence shown here is derived from an EMBL/GenBank/DDBJ whole genome shotgun (WGS) entry which is preliminary data.</text>
</comment>
<feature type="coiled-coil region" evidence="5">
    <location>
        <begin position="442"/>
        <end position="469"/>
    </location>
</feature>
<keyword evidence="3" id="KW-0233">DNA recombination</keyword>
<sequence length="533" mass="61252">MELINNQRVVAYLRVSSEDQQERETIENQVEFATKYADLHKLEIVDWYKDDGVTGTIPLDARPDGNRLIEDAKAGKIDLVLIFNMKRLGRKARVTLDAVYQLEKYGVKIKSMTEPFDTGDPVGRFIITVLAGQAELDRDTTLEVLWHGANRAARKGKWLGGIVPYGYRVNDEGYLEINEDPLPGKEDMSEAGVIRLIYDLIANQKWTTPKVADYLNALHIPTSYSKDDRKVKKGKRKESTAGIWRPGRIRNMVINETYKGIHYYGKRTNKQRELIPRIVPAIVTVDVWDKAQQVLKENQIEAFRNAKRQYLLRSLIRCGTCGLTYHGTAYPDRKTKVKAYYICGGKTSYRGPYQGKCTSKNLPAEWLEERIWESCVSFIENPGEAMQELAATMQVQISKKEDFETEKSLIMKAIQDKDNEKQNILDLFRRKVIGSSDVELQFQKIEQEKLALQQRAREISEKIDEETDLADKFNSLQQLLTGLRDKLHGDMSFEVRREIVKTLVKEIEVHTEFSSGERKKPTASITTHYNFQG</sequence>
<dbReference type="RefSeq" id="WP_380026636.1">
    <property type="nucleotide sequence ID" value="NZ_JBHSHC010000112.1"/>
</dbReference>
<dbReference type="InterPro" id="IPR006119">
    <property type="entry name" value="Resolv_N"/>
</dbReference>
<proteinExistence type="predicted"/>
<feature type="active site" description="O-(5'-phospho-DNA)-serine intermediate" evidence="4">
    <location>
        <position position="16"/>
    </location>
</feature>
<dbReference type="PROSITE" id="PS51737">
    <property type="entry name" value="RECOMBINASE_DNA_BIND"/>
    <property type="match status" value="1"/>
</dbReference>
<evidence type="ECO:0000259" key="6">
    <source>
        <dbReference type="PROSITE" id="PS51736"/>
    </source>
</evidence>
<keyword evidence="9" id="KW-1185">Reference proteome</keyword>
<dbReference type="InterPro" id="IPR036162">
    <property type="entry name" value="Resolvase-like_N_sf"/>
</dbReference>
<dbReference type="PROSITE" id="PS51736">
    <property type="entry name" value="RECOMBINASES_3"/>
    <property type="match status" value="1"/>
</dbReference>
<dbReference type="Proteomes" id="UP001596002">
    <property type="component" value="Unassembled WGS sequence"/>
</dbReference>
<evidence type="ECO:0000256" key="1">
    <source>
        <dbReference type="ARBA" id="ARBA00022908"/>
    </source>
</evidence>
<protein>
    <submittedName>
        <fullName evidence="8">Recombinase family protein</fullName>
    </submittedName>
</protein>
<feature type="domain" description="Recombinase" evidence="7">
    <location>
        <begin position="164"/>
        <end position="301"/>
    </location>
</feature>
<dbReference type="Pfam" id="PF13408">
    <property type="entry name" value="Zn_ribbon_recom"/>
    <property type="match status" value="1"/>
</dbReference>
<dbReference type="PROSITE" id="PS00397">
    <property type="entry name" value="RECOMBINASES_1"/>
    <property type="match status" value="1"/>
</dbReference>
<evidence type="ECO:0000313" key="8">
    <source>
        <dbReference type="EMBL" id="MFC4768689.1"/>
    </source>
</evidence>
<dbReference type="InterPro" id="IPR038109">
    <property type="entry name" value="DNA_bind_recomb_sf"/>
</dbReference>
<dbReference type="InterPro" id="IPR025827">
    <property type="entry name" value="Zn_ribbon_recom_dom"/>
</dbReference>
<evidence type="ECO:0000256" key="4">
    <source>
        <dbReference type="PROSITE-ProRule" id="PRU10137"/>
    </source>
</evidence>
<dbReference type="Gene3D" id="3.40.50.1390">
    <property type="entry name" value="Resolvase, N-terminal catalytic domain"/>
    <property type="match status" value="1"/>
</dbReference>
<dbReference type="EMBL" id="JBHSHC010000112">
    <property type="protein sequence ID" value="MFC4768689.1"/>
    <property type="molecule type" value="Genomic_DNA"/>
</dbReference>
<keyword evidence="1" id="KW-0229">DNA integration</keyword>
<accession>A0ABV9Q4A5</accession>